<dbReference type="EMBL" id="CP093313">
    <property type="protein sequence ID" value="UWZ84060.1"/>
    <property type="molecule type" value="Genomic_DNA"/>
</dbReference>
<proteinExistence type="predicted"/>
<protein>
    <submittedName>
        <fullName evidence="1">Uncharacterized protein</fullName>
    </submittedName>
</protein>
<organism evidence="1 2">
    <name type="scientific">Occallatibacter riparius</name>
    <dbReference type="NCBI Taxonomy" id="1002689"/>
    <lineage>
        <taxon>Bacteria</taxon>
        <taxon>Pseudomonadati</taxon>
        <taxon>Acidobacteriota</taxon>
        <taxon>Terriglobia</taxon>
        <taxon>Terriglobales</taxon>
        <taxon>Acidobacteriaceae</taxon>
        <taxon>Occallatibacter</taxon>
    </lineage>
</organism>
<dbReference type="Proteomes" id="UP001059380">
    <property type="component" value="Chromosome"/>
</dbReference>
<name>A0A9J7BMF1_9BACT</name>
<keyword evidence="2" id="KW-1185">Reference proteome</keyword>
<evidence type="ECO:0000313" key="2">
    <source>
        <dbReference type="Proteomes" id="UP001059380"/>
    </source>
</evidence>
<evidence type="ECO:0000313" key="1">
    <source>
        <dbReference type="EMBL" id="UWZ84060.1"/>
    </source>
</evidence>
<dbReference type="AlphaFoldDB" id="A0A9J7BMF1"/>
<dbReference type="KEGG" id="orp:MOP44_26320"/>
<sequence>MPEPAQARLVSILSYREMLAKSDLVVIANPVTKTEDTKERSVLPGIARQDSEGRRSKVEVIGVDTVFAVSAVLKGNPATERFTLRHYRETDDTPRMNGPSLVRFDPSEVSNRSSYLMFLVREPDGRFAPVGGQTDPGTQAICPIPHEPR</sequence>
<accession>A0A9J7BMF1</accession>
<gene>
    <name evidence="1" type="ORF">MOP44_26320</name>
</gene>
<dbReference type="RefSeq" id="WP_260793564.1">
    <property type="nucleotide sequence ID" value="NZ_CP093313.1"/>
</dbReference>
<reference evidence="1" key="1">
    <citation type="submission" date="2021-04" db="EMBL/GenBank/DDBJ databases">
        <title>Phylogenetic analysis of Acidobacteriaceae.</title>
        <authorList>
            <person name="Qiu L."/>
            <person name="Zhang Q."/>
        </authorList>
    </citation>
    <scope>NUCLEOTIDE SEQUENCE</scope>
    <source>
        <strain evidence="1">DSM 25168</strain>
    </source>
</reference>